<sequence>MASSSRRGRGRGRGGGRNEDPVVQLSKTLSYILRHGAKGEGFEMRPDGYVKLEDLLKRPKLRGYGFNQIREVVEENDKQRFTLLLEPYTTTSSSAAPDTAVPITIPSKLADDSSDILKDLDMDSGTWYIRANQGHSLKVEQLELKPVEDPSEIPIAIHGTTLKAWDSIKQKGLSIMGRNHVHLAAGKPGASGVLSGMRTSSAIHIYIDVEKAMGDGLKFFVSSNGVILTAGDEEGFLSKRYFSKVERSNGTPMPDDWRE</sequence>
<dbReference type="SUPFAM" id="SSF56399">
    <property type="entry name" value="ADP-ribosylation"/>
    <property type="match status" value="1"/>
</dbReference>
<dbReference type="FunCoup" id="G4TMT1">
    <property type="interactions" value="31"/>
</dbReference>
<evidence type="ECO:0000256" key="3">
    <source>
        <dbReference type="ARBA" id="ARBA00012007"/>
    </source>
</evidence>
<feature type="compositionally biased region" description="Basic residues" evidence="7">
    <location>
        <begin position="1"/>
        <end position="14"/>
    </location>
</feature>
<dbReference type="HOGENOM" id="CLU_052998_1_0_1"/>
<keyword evidence="5" id="KW-0520">NAD</keyword>
<evidence type="ECO:0000313" key="9">
    <source>
        <dbReference type="Proteomes" id="UP000007148"/>
    </source>
</evidence>
<organism evidence="8 9">
    <name type="scientific">Serendipita indica (strain DSM 11827)</name>
    <name type="common">Root endophyte fungus</name>
    <name type="synonym">Piriformospora indica</name>
    <dbReference type="NCBI Taxonomy" id="1109443"/>
    <lineage>
        <taxon>Eukaryota</taxon>
        <taxon>Fungi</taxon>
        <taxon>Dikarya</taxon>
        <taxon>Basidiomycota</taxon>
        <taxon>Agaricomycotina</taxon>
        <taxon>Agaricomycetes</taxon>
        <taxon>Sebacinales</taxon>
        <taxon>Serendipitaceae</taxon>
        <taxon>Serendipita</taxon>
    </lineage>
</organism>
<dbReference type="PANTHER" id="PTHR12684:SF2">
    <property type="entry name" value="TRNA 2'-PHOSPHOTRANSFERASE 1"/>
    <property type="match status" value="1"/>
</dbReference>
<comment type="catalytic activity">
    <reaction evidence="6">
        <text>2'-phospho-[ligated tRNA] + NAD(+) = mature tRNA + ADP-alpha-D-ribose 1'',2''-cyclic phosphate + nicotinamide</text>
        <dbReference type="Rhea" id="RHEA:23324"/>
        <dbReference type="Rhea" id="RHEA-COMP:11106"/>
        <dbReference type="Rhea" id="RHEA-COMP:11107"/>
        <dbReference type="ChEBI" id="CHEBI:17154"/>
        <dbReference type="ChEBI" id="CHEBI:57540"/>
        <dbReference type="ChEBI" id="CHEBI:76596"/>
        <dbReference type="ChEBI" id="CHEBI:82883"/>
        <dbReference type="ChEBI" id="CHEBI:85027"/>
        <dbReference type="EC" id="2.7.1.160"/>
    </reaction>
</comment>
<keyword evidence="9" id="KW-1185">Reference proteome</keyword>
<evidence type="ECO:0000256" key="4">
    <source>
        <dbReference type="ARBA" id="ARBA00022679"/>
    </source>
</evidence>
<dbReference type="InterPro" id="IPR042081">
    <property type="entry name" value="RNA_2'-PTrans_C"/>
</dbReference>
<comment type="function">
    <text evidence="1">Catalyzes the last step of tRNA splicing, the transfer of the splice junction 2'-phosphate from ligated tRNA to NAD to produce ADP-ribose 1''-2'' cyclic phosphate.</text>
</comment>
<proteinExistence type="inferred from homology"/>
<evidence type="ECO:0000256" key="2">
    <source>
        <dbReference type="ARBA" id="ARBA00009836"/>
    </source>
</evidence>
<evidence type="ECO:0000256" key="6">
    <source>
        <dbReference type="ARBA" id="ARBA00047949"/>
    </source>
</evidence>
<dbReference type="InterPro" id="IPR042080">
    <property type="entry name" value="RNA_2'-PTrans_N"/>
</dbReference>
<dbReference type="OMA" id="HATWPKI"/>
<dbReference type="eggNOG" id="KOG2278">
    <property type="taxonomic scope" value="Eukaryota"/>
</dbReference>
<dbReference type="EC" id="2.7.1.160" evidence="3"/>
<dbReference type="GO" id="GO:0006388">
    <property type="term" value="P:tRNA splicing, via endonucleolytic cleavage and ligation"/>
    <property type="evidence" value="ECO:0007669"/>
    <property type="project" value="TreeGrafter"/>
</dbReference>
<accession>G4TMT1</accession>
<evidence type="ECO:0000313" key="8">
    <source>
        <dbReference type="EMBL" id="CCA72627.1"/>
    </source>
</evidence>
<dbReference type="Gene3D" id="3.20.170.30">
    <property type="match status" value="1"/>
</dbReference>
<reference evidence="8 9" key="1">
    <citation type="journal article" date="2011" name="PLoS Pathog.">
        <title>Endophytic Life Strategies Decoded by Genome and Transcriptome Analyses of the Mutualistic Root Symbiont Piriformospora indica.</title>
        <authorList>
            <person name="Zuccaro A."/>
            <person name="Lahrmann U."/>
            <person name="Guldener U."/>
            <person name="Langen G."/>
            <person name="Pfiffi S."/>
            <person name="Biedenkopf D."/>
            <person name="Wong P."/>
            <person name="Samans B."/>
            <person name="Grimm C."/>
            <person name="Basiewicz M."/>
            <person name="Murat C."/>
            <person name="Martin F."/>
            <person name="Kogel K.H."/>
        </authorList>
    </citation>
    <scope>NUCLEOTIDE SEQUENCE [LARGE SCALE GENOMIC DNA]</scope>
    <source>
        <strain evidence="8 9">DSM 11827</strain>
    </source>
</reference>
<dbReference type="PANTHER" id="PTHR12684">
    <property type="entry name" value="PUTATIVE PHOSPHOTRANSFERASE"/>
    <property type="match status" value="1"/>
</dbReference>
<evidence type="ECO:0000256" key="1">
    <source>
        <dbReference type="ARBA" id="ARBA00003343"/>
    </source>
</evidence>
<dbReference type="Gene3D" id="1.10.10.970">
    <property type="entry name" value="RNA 2'-phosphotransferase, Tpt1/KptA family, N-terminal domain"/>
    <property type="match status" value="1"/>
</dbReference>
<dbReference type="EMBL" id="CAFZ01000174">
    <property type="protein sequence ID" value="CCA72627.1"/>
    <property type="molecule type" value="Genomic_DNA"/>
</dbReference>
<dbReference type="InParanoid" id="G4TMT1"/>
<comment type="similarity">
    <text evidence="2">Belongs to the KptA/TPT1 family.</text>
</comment>
<dbReference type="AlphaFoldDB" id="G4TMT1"/>
<dbReference type="Pfam" id="PF01885">
    <property type="entry name" value="PTS_2-RNA"/>
    <property type="match status" value="1"/>
</dbReference>
<gene>
    <name evidence="8" type="ORF">PIIN_06564</name>
</gene>
<dbReference type="InterPro" id="IPR002745">
    <property type="entry name" value="Ptrans_KptA/Tpt1"/>
</dbReference>
<feature type="region of interest" description="Disordered" evidence="7">
    <location>
        <begin position="1"/>
        <end position="22"/>
    </location>
</feature>
<keyword evidence="4 8" id="KW-0808">Transferase</keyword>
<dbReference type="Proteomes" id="UP000007148">
    <property type="component" value="Unassembled WGS sequence"/>
</dbReference>
<dbReference type="OrthoDB" id="419694at2759"/>
<protein>
    <recommendedName>
        <fullName evidence="3">2'-phosphotransferase</fullName>
        <ecNumber evidence="3">2.7.1.160</ecNumber>
    </recommendedName>
</protein>
<dbReference type="STRING" id="1109443.G4TMT1"/>
<dbReference type="GO" id="GO:0000215">
    <property type="term" value="F:tRNA 2'-phosphotransferase activity"/>
    <property type="evidence" value="ECO:0007669"/>
    <property type="project" value="UniProtKB-EC"/>
</dbReference>
<evidence type="ECO:0000256" key="5">
    <source>
        <dbReference type="ARBA" id="ARBA00023027"/>
    </source>
</evidence>
<evidence type="ECO:0000256" key="7">
    <source>
        <dbReference type="SAM" id="MobiDB-lite"/>
    </source>
</evidence>
<comment type="caution">
    <text evidence="8">The sequence shown here is derived from an EMBL/GenBank/DDBJ whole genome shotgun (WGS) entry which is preliminary data.</text>
</comment>
<name>G4TMT1_SERID</name>